<proteinExistence type="predicted"/>
<gene>
    <name evidence="14" type="ORF">CHILSU_LOCUS4429</name>
</gene>
<dbReference type="Proteomes" id="UP001153292">
    <property type="component" value="Chromosome 19"/>
</dbReference>
<dbReference type="InterPro" id="IPR008266">
    <property type="entry name" value="Tyr_kinase_AS"/>
</dbReference>
<dbReference type="PROSITE" id="PS00109">
    <property type="entry name" value="PROTEIN_KINASE_TYR"/>
    <property type="match status" value="1"/>
</dbReference>
<evidence type="ECO:0000259" key="13">
    <source>
        <dbReference type="PROSITE" id="PS50057"/>
    </source>
</evidence>
<keyword evidence="7 11" id="KW-0067">ATP-binding</keyword>
<organism evidence="14 15">
    <name type="scientific">Chilo suppressalis</name>
    <name type="common">Asiatic rice borer moth</name>
    <dbReference type="NCBI Taxonomy" id="168631"/>
    <lineage>
        <taxon>Eukaryota</taxon>
        <taxon>Metazoa</taxon>
        <taxon>Ecdysozoa</taxon>
        <taxon>Arthropoda</taxon>
        <taxon>Hexapoda</taxon>
        <taxon>Insecta</taxon>
        <taxon>Pterygota</taxon>
        <taxon>Neoptera</taxon>
        <taxon>Endopterygota</taxon>
        <taxon>Lepidoptera</taxon>
        <taxon>Glossata</taxon>
        <taxon>Ditrysia</taxon>
        <taxon>Pyraloidea</taxon>
        <taxon>Crambidae</taxon>
        <taxon>Crambinae</taxon>
        <taxon>Chilo</taxon>
    </lineage>
</organism>
<dbReference type="InterPro" id="IPR020635">
    <property type="entry name" value="Tyr_kinase_cat_dom"/>
</dbReference>
<accession>A0ABN8L3C8</accession>
<sequence>MASSVGTVTVSVVTERAPITIECLTSSYTAEELCIYLCKKYNIPPITRTLFALRIKGTRYFLKDNSEVLSGSRDYELRIRFKVPRLGLLMSLDETTFDYYFQQARVDINDNQVAEIKYPDHKQKLLGLGITDMCRAITEEKLSMNEVVRNYKKYIPKIINKRHGPFPRRHANNLLPKLFEMHYSNNYLKDKYMAQLYDLAPNYLAEEYDSILWMNGDTVTPVRLMVAPFHTQQPGIRLYDTNKREWMHVCNIEGLIYLMRNGECTLEVSRRGTPLFFRFKSDNQLSSFISVCDGYYRLMVKWTFNLSKDDESPSLKQLQKIKCHGPVGGAFSYRKLEEKRGKKHGCYILRQCQDHYNIYYLDVCTKTRTTETYKIEYKGHCFMFNGKEYYDIEAIIRAHQDPEKKIFLHECIPPSEFDQSQLLLCGEPVKKGVRIDQTELQEVLKSNRSPRCLLNKDIMLFIGSEKVGSGNVTVTYKAHWNLDETKKLIVAFKALQREDHLKEFVELASKYVCVHSSSLVRLYGVTLNSPTALVLEYVPHGAFDEYLSIHWMPIEFFSDMNMAKRSAVGDIWAFATTLWEVFSYGLSPAETNPVLTEKSYELGDRLLRPTQCPTEVWALMNQCWQATPMRPQEIMRDMNHMLHREYVPIHDYEEPKICLNHHMDTTDTVSSDRFAPSELSDASSNKSLISDSSALSLNGALINHLENHFANCKLTSSLDGMSSVALALRSDTSLRSASTARAPLTDDAVEQFVGGGQPRRMQPIVTRGTTYFVTLTKRIGSGNYGEVYRGWMEWDSDESQEVAIKKLTKQANALDKDSTLYVDFKNELEIMKSLNHKNIVNILGYSWKPDVMIVMEYLEEGSLNYYLKFQGDKLSIMHLLIYAGDIATGMEYVSKKNIVHRDLATRNILVVDKYHVKISDFGLARTIPKEDDQYKLKTERLLPINWYAPESASDPWLFSTKSDVWSYGVTVWEIFTRATVEVPKFDMTRPTERASCFQIPDGCPSEIYRYLMTDCWNLDPNRRSNFTELKIKAKRFLEDYDQST</sequence>
<feature type="domain" description="FERM" evidence="13">
    <location>
        <begin position="6"/>
        <end position="303"/>
    </location>
</feature>
<keyword evidence="2" id="KW-0597">Phosphoprotein</keyword>
<dbReference type="InterPro" id="IPR011009">
    <property type="entry name" value="Kinase-like_dom_sf"/>
</dbReference>
<keyword evidence="6" id="KW-0418">Kinase</keyword>
<comment type="catalytic activity">
    <reaction evidence="10">
        <text>L-tyrosyl-[protein] + ATP = O-phospho-L-tyrosyl-[protein] + ADP + H(+)</text>
        <dbReference type="Rhea" id="RHEA:10596"/>
        <dbReference type="Rhea" id="RHEA-COMP:10136"/>
        <dbReference type="Rhea" id="RHEA-COMP:20101"/>
        <dbReference type="ChEBI" id="CHEBI:15378"/>
        <dbReference type="ChEBI" id="CHEBI:30616"/>
        <dbReference type="ChEBI" id="CHEBI:46858"/>
        <dbReference type="ChEBI" id="CHEBI:61978"/>
        <dbReference type="ChEBI" id="CHEBI:456216"/>
        <dbReference type="EC" id="2.7.10.2"/>
    </reaction>
</comment>
<keyword evidence="5 11" id="KW-0547">Nucleotide-binding</keyword>
<reference evidence="14" key="1">
    <citation type="submission" date="2021-12" db="EMBL/GenBank/DDBJ databases">
        <authorList>
            <person name="King R."/>
        </authorList>
    </citation>
    <scope>NUCLEOTIDE SEQUENCE</scope>
</reference>
<evidence type="ECO:0000313" key="14">
    <source>
        <dbReference type="EMBL" id="CAH2984475.1"/>
    </source>
</evidence>
<dbReference type="InterPro" id="IPR000719">
    <property type="entry name" value="Prot_kinase_dom"/>
</dbReference>
<evidence type="ECO:0000256" key="10">
    <source>
        <dbReference type="ARBA" id="ARBA00051245"/>
    </source>
</evidence>
<dbReference type="InterPro" id="IPR036860">
    <property type="entry name" value="SH2_dom_sf"/>
</dbReference>
<keyword evidence="8" id="KW-0727">SH2 domain</keyword>
<dbReference type="EMBL" id="OU963912">
    <property type="protein sequence ID" value="CAH2984475.1"/>
    <property type="molecule type" value="Genomic_DNA"/>
</dbReference>
<evidence type="ECO:0000259" key="12">
    <source>
        <dbReference type="PROSITE" id="PS50011"/>
    </source>
</evidence>
<dbReference type="PROSITE" id="PS50011">
    <property type="entry name" value="PROTEIN_KINASE_DOM"/>
    <property type="match status" value="1"/>
</dbReference>
<evidence type="ECO:0000256" key="4">
    <source>
        <dbReference type="ARBA" id="ARBA00022737"/>
    </source>
</evidence>
<evidence type="ECO:0000313" key="15">
    <source>
        <dbReference type="Proteomes" id="UP001153292"/>
    </source>
</evidence>
<evidence type="ECO:0000256" key="3">
    <source>
        <dbReference type="ARBA" id="ARBA00022679"/>
    </source>
</evidence>
<evidence type="ECO:0000256" key="9">
    <source>
        <dbReference type="ARBA" id="ARBA00023137"/>
    </source>
</evidence>
<evidence type="ECO:0000256" key="2">
    <source>
        <dbReference type="ARBA" id="ARBA00022553"/>
    </source>
</evidence>
<dbReference type="PROSITE" id="PS00107">
    <property type="entry name" value="PROTEIN_KINASE_ATP"/>
    <property type="match status" value="1"/>
</dbReference>
<dbReference type="InterPro" id="IPR051286">
    <property type="entry name" value="JAK"/>
</dbReference>
<dbReference type="SMART" id="SM00295">
    <property type="entry name" value="B41"/>
    <property type="match status" value="1"/>
</dbReference>
<evidence type="ECO:0000256" key="6">
    <source>
        <dbReference type="ARBA" id="ARBA00022777"/>
    </source>
</evidence>
<feature type="binding site" evidence="11">
    <location>
        <position position="806"/>
    </location>
    <ligand>
        <name>ATP</name>
        <dbReference type="ChEBI" id="CHEBI:30616"/>
    </ligand>
</feature>
<dbReference type="SMART" id="SM00219">
    <property type="entry name" value="TyrKc"/>
    <property type="match status" value="1"/>
</dbReference>
<dbReference type="InterPro" id="IPR000299">
    <property type="entry name" value="FERM_domain"/>
</dbReference>
<dbReference type="PANTHER" id="PTHR45807">
    <property type="entry name" value="TYROSINE-PROTEIN KINASE HOPSCOTCH"/>
    <property type="match status" value="1"/>
</dbReference>
<dbReference type="InterPro" id="IPR019749">
    <property type="entry name" value="Band_41_domain"/>
</dbReference>
<dbReference type="Pfam" id="PF07714">
    <property type="entry name" value="PK_Tyr_Ser-Thr"/>
    <property type="match status" value="2"/>
</dbReference>
<dbReference type="SUPFAM" id="SSF55550">
    <property type="entry name" value="SH2 domain"/>
    <property type="match status" value="1"/>
</dbReference>
<keyword evidence="3" id="KW-0808">Transferase</keyword>
<keyword evidence="9" id="KW-0829">Tyrosine-protein kinase</keyword>
<dbReference type="InterPro" id="IPR000980">
    <property type="entry name" value="SH2"/>
</dbReference>
<evidence type="ECO:0000256" key="5">
    <source>
        <dbReference type="ARBA" id="ARBA00022741"/>
    </source>
</evidence>
<dbReference type="InterPro" id="IPR001245">
    <property type="entry name" value="Ser-Thr/Tyr_kinase_cat_dom"/>
</dbReference>
<dbReference type="InterPro" id="IPR017441">
    <property type="entry name" value="Protein_kinase_ATP_BS"/>
</dbReference>
<keyword evidence="15" id="KW-1185">Reference proteome</keyword>
<dbReference type="PANTHER" id="PTHR45807:SF7">
    <property type="entry name" value="TYROSINE-PROTEIN KINASE HOPSCOTCH"/>
    <property type="match status" value="1"/>
</dbReference>
<evidence type="ECO:0000256" key="7">
    <source>
        <dbReference type="ARBA" id="ARBA00022840"/>
    </source>
</evidence>
<protein>
    <recommendedName>
        <fullName evidence="1">non-specific protein-tyrosine kinase</fullName>
        <ecNumber evidence="1">2.7.10.2</ecNumber>
    </recommendedName>
</protein>
<dbReference type="EC" id="2.7.10.2" evidence="1"/>
<feature type="domain" description="Protein kinase" evidence="12">
    <location>
        <begin position="773"/>
        <end position="1037"/>
    </location>
</feature>
<dbReference type="CDD" id="cd00192">
    <property type="entry name" value="PTKc"/>
    <property type="match status" value="1"/>
</dbReference>
<dbReference type="Gene3D" id="1.10.510.10">
    <property type="entry name" value="Transferase(Phosphotransferase) domain 1"/>
    <property type="match status" value="2"/>
</dbReference>
<dbReference type="PRINTS" id="PR00109">
    <property type="entry name" value="TYRKINASE"/>
</dbReference>
<evidence type="ECO:0000256" key="8">
    <source>
        <dbReference type="ARBA" id="ARBA00022999"/>
    </source>
</evidence>
<dbReference type="PROSITE" id="PS50057">
    <property type="entry name" value="FERM_3"/>
    <property type="match status" value="1"/>
</dbReference>
<keyword evidence="4" id="KW-0677">Repeat</keyword>
<name>A0ABN8L3C8_CHISP</name>
<dbReference type="SUPFAM" id="SSF56112">
    <property type="entry name" value="Protein kinase-like (PK-like)"/>
    <property type="match status" value="2"/>
</dbReference>
<dbReference type="Gene3D" id="3.30.200.20">
    <property type="entry name" value="Phosphorylase Kinase, domain 1"/>
    <property type="match status" value="1"/>
</dbReference>
<evidence type="ECO:0000256" key="11">
    <source>
        <dbReference type="PROSITE-ProRule" id="PRU10141"/>
    </source>
</evidence>
<evidence type="ECO:0000256" key="1">
    <source>
        <dbReference type="ARBA" id="ARBA00011903"/>
    </source>
</evidence>
<dbReference type="Pfam" id="PF21990">
    <property type="entry name" value="SH2_1"/>
    <property type="match status" value="1"/>
</dbReference>